<keyword evidence="1" id="KW-1185">Reference proteome</keyword>
<evidence type="ECO:0000313" key="2">
    <source>
        <dbReference type="WBParaSite" id="nRc.2.0.1.t47240-RA"/>
    </source>
</evidence>
<evidence type="ECO:0000313" key="1">
    <source>
        <dbReference type="Proteomes" id="UP000887565"/>
    </source>
</evidence>
<organism evidence="1 2">
    <name type="scientific">Romanomermis culicivorax</name>
    <name type="common">Nematode worm</name>
    <dbReference type="NCBI Taxonomy" id="13658"/>
    <lineage>
        <taxon>Eukaryota</taxon>
        <taxon>Metazoa</taxon>
        <taxon>Ecdysozoa</taxon>
        <taxon>Nematoda</taxon>
        <taxon>Enoplea</taxon>
        <taxon>Dorylaimia</taxon>
        <taxon>Mermithida</taxon>
        <taxon>Mermithoidea</taxon>
        <taxon>Mermithidae</taxon>
        <taxon>Romanomermis</taxon>
    </lineage>
</organism>
<accession>A0A915L800</accession>
<name>A0A915L800_ROMCU</name>
<dbReference type="Proteomes" id="UP000887565">
    <property type="component" value="Unplaced"/>
</dbReference>
<sequence length="180" mass="18721">MASDFRVAKNVKIATGLVTASAIRLKRASTLPDFSSLAMPAGGVKLPLASSNPYLDTMYTPTIGDYGFGVGILQHPFVGTGNVNFPTGNRMKPMDSVLGTFAFAKPWNVRFGTEGGPFFPMQNKNFYKTAEAISEINAMNNAAEAPAVGAIPKIPASALQDSGPFPAGGAALPPLPPGFG</sequence>
<dbReference type="AlphaFoldDB" id="A0A915L800"/>
<proteinExistence type="predicted"/>
<reference evidence="2" key="1">
    <citation type="submission" date="2022-11" db="UniProtKB">
        <authorList>
            <consortium name="WormBaseParasite"/>
        </authorList>
    </citation>
    <scope>IDENTIFICATION</scope>
</reference>
<dbReference type="WBParaSite" id="nRc.2.0.1.t47240-RA">
    <property type="protein sequence ID" value="nRc.2.0.1.t47240-RA"/>
    <property type="gene ID" value="nRc.2.0.1.g47240"/>
</dbReference>
<protein>
    <submittedName>
        <fullName evidence="2">Uncharacterized protein</fullName>
    </submittedName>
</protein>